<gene>
    <name evidence="2" type="ORF">G5A70_09240</name>
</gene>
<dbReference type="Proteomes" id="UP000822142">
    <property type="component" value="Unassembled WGS sequence"/>
</dbReference>
<accession>A0ABX2I862</accession>
<keyword evidence="3" id="KW-1185">Reference proteome</keyword>
<sequence>MEEIKIRLTTAEEVREFVRAARKCEFDVDISYGRAVVDGKSIMGIFALGLEHLLTVNCHGENPEFRQSIGKFAQEA</sequence>
<name>A0ABX2I862_BLAHA</name>
<comment type="caution">
    <text evidence="2">The sequence shown here is derived from an EMBL/GenBank/DDBJ whole genome shotgun (WGS) entry which is preliminary data.</text>
</comment>
<protein>
    <submittedName>
        <fullName evidence="2">HPr family phosphocarrier protein</fullName>
    </submittedName>
</protein>
<dbReference type="InterPro" id="IPR035895">
    <property type="entry name" value="HPr-like_sf"/>
</dbReference>
<dbReference type="EMBL" id="JAAITA010000010">
    <property type="protein sequence ID" value="NSJ86344.1"/>
    <property type="molecule type" value="Genomic_DNA"/>
</dbReference>
<reference evidence="2 3" key="1">
    <citation type="journal article" date="2020" name="Cell Host Microbe">
        <title>Functional and Genomic Variation between Human-Derived Isolates of Lachnospiraceae Reveals Inter- and Intra-Species Diversity.</title>
        <authorList>
            <person name="Sorbara M.T."/>
            <person name="Littmann E.R."/>
            <person name="Fontana E."/>
            <person name="Moody T.U."/>
            <person name="Kohout C.E."/>
            <person name="Gjonbalaj M."/>
            <person name="Eaton V."/>
            <person name="Seok R."/>
            <person name="Leiner I.M."/>
            <person name="Pamer E.G."/>
        </authorList>
    </citation>
    <scope>NUCLEOTIDE SEQUENCE [LARGE SCALE GENOMIC DNA]</scope>
    <source>
        <strain evidence="2 3">MSK.15.26</strain>
    </source>
</reference>
<evidence type="ECO:0000313" key="2">
    <source>
        <dbReference type="EMBL" id="NSJ86344.1"/>
    </source>
</evidence>
<dbReference type="Gene3D" id="3.30.1340.10">
    <property type="entry name" value="HPr-like"/>
    <property type="match status" value="1"/>
</dbReference>
<organism evidence="2 3">
    <name type="scientific">Blautia hansenii</name>
    <name type="common">Ruminococcus hansenii</name>
    <dbReference type="NCBI Taxonomy" id="1322"/>
    <lineage>
        <taxon>Bacteria</taxon>
        <taxon>Bacillati</taxon>
        <taxon>Bacillota</taxon>
        <taxon>Clostridia</taxon>
        <taxon>Lachnospirales</taxon>
        <taxon>Lachnospiraceae</taxon>
        <taxon>Blautia</taxon>
    </lineage>
</organism>
<dbReference type="RefSeq" id="WP_173749361.1">
    <property type="nucleotide sequence ID" value="NZ_JAAITA010000010.1"/>
</dbReference>
<proteinExistence type="predicted"/>
<feature type="domain" description="HPr" evidence="1">
    <location>
        <begin position="1"/>
        <end position="76"/>
    </location>
</feature>
<dbReference type="SUPFAM" id="SSF55594">
    <property type="entry name" value="HPr-like"/>
    <property type="match status" value="1"/>
</dbReference>
<dbReference type="PROSITE" id="PS51350">
    <property type="entry name" value="PTS_HPR_DOM"/>
    <property type="match status" value="1"/>
</dbReference>
<evidence type="ECO:0000259" key="1">
    <source>
        <dbReference type="PROSITE" id="PS51350"/>
    </source>
</evidence>
<evidence type="ECO:0000313" key="3">
    <source>
        <dbReference type="Proteomes" id="UP000822142"/>
    </source>
</evidence>
<dbReference type="InterPro" id="IPR000032">
    <property type="entry name" value="HPr-like"/>
</dbReference>
<dbReference type="Pfam" id="PF00381">
    <property type="entry name" value="PTS-HPr"/>
    <property type="match status" value="1"/>
</dbReference>